<evidence type="ECO:0000256" key="5">
    <source>
        <dbReference type="ARBA" id="ARBA00022692"/>
    </source>
</evidence>
<feature type="transmembrane region" description="Helical" evidence="11">
    <location>
        <begin position="281"/>
        <end position="302"/>
    </location>
</feature>
<keyword evidence="9 11" id="KW-0472">Membrane</keyword>
<reference evidence="12 13" key="1">
    <citation type="journal article" date="2019" name="Int. J. Syst. Evol. Microbiol.">
        <title>The Global Catalogue of Microorganisms (GCM) 10K type strain sequencing project: providing services to taxonomists for standard genome sequencing and annotation.</title>
        <authorList>
            <consortium name="The Broad Institute Genomics Platform"/>
            <consortium name="The Broad Institute Genome Sequencing Center for Infectious Disease"/>
            <person name="Wu L."/>
            <person name="Ma J."/>
        </authorList>
    </citation>
    <scope>NUCLEOTIDE SEQUENCE [LARGE SCALE GENOMIC DNA]</scope>
    <source>
        <strain evidence="12 13">JCM 15089</strain>
    </source>
</reference>
<sequence>MPLRPYAAAHGHISMADKLYEINWGLVLLITIIAGVGVAMLYSVAGGSWDPWASKQAIKFILGFAMMIVVAMVDIRVWLNIAYPFYAVSLVLLLGVELMGMAHLGAQRWLSLGPLELQPSEPMKIAIILALAKFLHGQSVEDVSTPLKLLVPLIMIGLPAALVAIQPNLGTTIIIVLDGCALLFLAGLSWWWILPSIGVIAAAVPVAWRFVLHDYQKARVMTFLNPESDALGAGWNITQAKIAVGSGGAAGKGFLQGTQSRLNFLPEKQTDFIWTNFAEEFGFVGCIAMLILFGVVLGYGVQIAMSARSQFGRLLAMGVTLNFFFYIMINGLMVMGLIPVVGIPMPLISYGGTALLAVMFGFGLLLSVHVHRQVEIPRHSTGII</sequence>
<organism evidence="12 13">
    <name type="scientific">Rhizomicrobium electricum</name>
    <dbReference type="NCBI Taxonomy" id="480070"/>
    <lineage>
        <taxon>Bacteria</taxon>
        <taxon>Pseudomonadati</taxon>
        <taxon>Pseudomonadota</taxon>
        <taxon>Alphaproteobacteria</taxon>
        <taxon>Micropepsales</taxon>
        <taxon>Micropepsaceae</taxon>
        <taxon>Rhizomicrobium</taxon>
    </lineage>
</organism>
<gene>
    <name evidence="11 12" type="primary">rodA</name>
    <name evidence="11" type="synonym">mrdB</name>
    <name evidence="12" type="ORF">GCM10008942_12520</name>
</gene>
<keyword evidence="7 11" id="KW-0573">Peptidoglycan synthesis</keyword>
<feature type="transmembrane region" description="Helical" evidence="11">
    <location>
        <begin position="314"/>
        <end position="341"/>
    </location>
</feature>
<dbReference type="InterPro" id="IPR018365">
    <property type="entry name" value="Cell_cycle_FtsW-rel_CS"/>
</dbReference>
<feature type="transmembrane region" description="Helical" evidence="11">
    <location>
        <begin position="57"/>
        <end position="79"/>
    </location>
</feature>
<keyword evidence="4 11" id="KW-0808">Transferase</keyword>
<dbReference type="Proteomes" id="UP001499951">
    <property type="component" value="Unassembled WGS sequence"/>
</dbReference>
<comment type="function">
    <text evidence="11">Peptidoglycan polymerase that is essential for cell wall elongation.</text>
</comment>
<dbReference type="EC" id="2.4.99.28" evidence="11"/>
<dbReference type="EMBL" id="BAAADD010000003">
    <property type="protein sequence ID" value="GAA0565674.1"/>
    <property type="molecule type" value="Genomic_DNA"/>
</dbReference>
<name>A0ABN1EGK8_9PROT</name>
<evidence type="ECO:0000256" key="9">
    <source>
        <dbReference type="ARBA" id="ARBA00023136"/>
    </source>
</evidence>
<dbReference type="Pfam" id="PF01098">
    <property type="entry name" value="FTSW_RODA_SPOVE"/>
    <property type="match status" value="1"/>
</dbReference>
<dbReference type="RefSeq" id="WP_166933452.1">
    <property type="nucleotide sequence ID" value="NZ_BAAADD010000003.1"/>
</dbReference>
<evidence type="ECO:0000256" key="10">
    <source>
        <dbReference type="ARBA" id="ARBA00023316"/>
    </source>
</evidence>
<dbReference type="PANTHER" id="PTHR30474">
    <property type="entry name" value="CELL CYCLE PROTEIN"/>
    <property type="match status" value="1"/>
</dbReference>
<evidence type="ECO:0000256" key="8">
    <source>
        <dbReference type="ARBA" id="ARBA00022989"/>
    </source>
</evidence>
<dbReference type="HAMAP" id="MF_02079">
    <property type="entry name" value="PGT_RodA"/>
    <property type="match status" value="1"/>
</dbReference>
<keyword evidence="2 11" id="KW-1003">Cell membrane</keyword>
<evidence type="ECO:0000256" key="3">
    <source>
        <dbReference type="ARBA" id="ARBA00022676"/>
    </source>
</evidence>
<comment type="pathway">
    <text evidence="11">Cell wall biogenesis; peptidoglycan biosynthesis.</text>
</comment>
<dbReference type="InterPro" id="IPR001182">
    <property type="entry name" value="FtsW/RodA"/>
</dbReference>
<keyword evidence="10 11" id="KW-0961">Cell wall biogenesis/degradation</keyword>
<comment type="catalytic activity">
    <reaction evidence="11">
        <text>[GlcNAc-(1-&gt;4)-Mur2Ac(oyl-L-Ala-gamma-D-Glu-L-Lys-D-Ala-D-Ala)](n)-di-trans,octa-cis-undecaprenyl diphosphate + beta-D-GlcNAc-(1-&gt;4)-Mur2Ac(oyl-L-Ala-gamma-D-Glu-L-Lys-D-Ala-D-Ala)-di-trans,octa-cis-undecaprenyl diphosphate = [GlcNAc-(1-&gt;4)-Mur2Ac(oyl-L-Ala-gamma-D-Glu-L-Lys-D-Ala-D-Ala)](n+1)-di-trans,octa-cis-undecaprenyl diphosphate + di-trans,octa-cis-undecaprenyl diphosphate + H(+)</text>
        <dbReference type="Rhea" id="RHEA:23708"/>
        <dbReference type="Rhea" id="RHEA-COMP:9602"/>
        <dbReference type="Rhea" id="RHEA-COMP:9603"/>
        <dbReference type="ChEBI" id="CHEBI:15378"/>
        <dbReference type="ChEBI" id="CHEBI:58405"/>
        <dbReference type="ChEBI" id="CHEBI:60033"/>
        <dbReference type="ChEBI" id="CHEBI:78435"/>
        <dbReference type="EC" id="2.4.99.28"/>
    </reaction>
</comment>
<evidence type="ECO:0000256" key="11">
    <source>
        <dbReference type="HAMAP-Rule" id="MF_02079"/>
    </source>
</evidence>
<protein>
    <recommendedName>
        <fullName evidence="11">Peptidoglycan glycosyltransferase MrdB</fullName>
        <shortName evidence="11">PGT</shortName>
        <ecNumber evidence="11">2.4.99.28</ecNumber>
    </recommendedName>
    <alternativeName>
        <fullName evidence="11">Cell elongation protein RodA</fullName>
    </alternativeName>
    <alternativeName>
        <fullName evidence="11">Cell wall polymerase</fullName>
    </alternativeName>
    <alternativeName>
        <fullName evidence="11">Peptidoglycan polymerase</fullName>
        <shortName evidence="11">PG polymerase</shortName>
    </alternativeName>
</protein>
<comment type="subcellular location">
    <subcellularLocation>
        <location evidence="11">Cell inner membrane</location>
        <topology evidence="11">Multi-pass membrane protein</topology>
    </subcellularLocation>
    <subcellularLocation>
        <location evidence="1">Membrane</location>
        <topology evidence="1">Multi-pass membrane protein</topology>
    </subcellularLocation>
</comment>
<keyword evidence="13" id="KW-1185">Reference proteome</keyword>
<dbReference type="NCBIfam" id="TIGR02210">
    <property type="entry name" value="rodA_shape"/>
    <property type="match status" value="1"/>
</dbReference>
<keyword evidence="8 11" id="KW-1133">Transmembrane helix</keyword>
<feature type="transmembrane region" description="Helical" evidence="11">
    <location>
        <begin position="85"/>
        <end position="104"/>
    </location>
</feature>
<proteinExistence type="inferred from homology"/>
<keyword evidence="11" id="KW-0997">Cell inner membrane</keyword>
<evidence type="ECO:0000256" key="4">
    <source>
        <dbReference type="ARBA" id="ARBA00022679"/>
    </source>
</evidence>
<comment type="similarity">
    <text evidence="11">Belongs to the SEDS family. MrdB/RodA subfamily.</text>
</comment>
<evidence type="ECO:0000313" key="12">
    <source>
        <dbReference type="EMBL" id="GAA0565674.1"/>
    </source>
</evidence>
<comment type="caution">
    <text evidence="12">The sequence shown here is derived from an EMBL/GenBank/DDBJ whole genome shotgun (WGS) entry which is preliminary data.</text>
</comment>
<feature type="transmembrane region" description="Helical" evidence="11">
    <location>
        <begin position="347"/>
        <end position="368"/>
    </location>
</feature>
<accession>A0ABN1EGK8</accession>
<dbReference type="PROSITE" id="PS00428">
    <property type="entry name" value="FTSW_RODA_SPOVE"/>
    <property type="match status" value="1"/>
</dbReference>
<evidence type="ECO:0000313" key="13">
    <source>
        <dbReference type="Proteomes" id="UP001499951"/>
    </source>
</evidence>
<evidence type="ECO:0000256" key="7">
    <source>
        <dbReference type="ARBA" id="ARBA00022984"/>
    </source>
</evidence>
<evidence type="ECO:0000256" key="6">
    <source>
        <dbReference type="ARBA" id="ARBA00022960"/>
    </source>
</evidence>
<keyword evidence="3 11" id="KW-0328">Glycosyltransferase</keyword>
<keyword evidence="6 11" id="KW-0133">Cell shape</keyword>
<keyword evidence="5 11" id="KW-0812">Transmembrane</keyword>
<evidence type="ECO:0000256" key="1">
    <source>
        <dbReference type="ARBA" id="ARBA00004141"/>
    </source>
</evidence>
<dbReference type="InterPro" id="IPR011923">
    <property type="entry name" value="RodA/MrdB"/>
</dbReference>
<comment type="caution">
    <text evidence="11">Lacks conserved residue(s) required for the propagation of feature annotation.</text>
</comment>
<evidence type="ECO:0000256" key="2">
    <source>
        <dbReference type="ARBA" id="ARBA00022475"/>
    </source>
</evidence>
<feature type="transmembrane region" description="Helical" evidence="11">
    <location>
        <begin position="24"/>
        <end position="45"/>
    </location>
</feature>
<dbReference type="PANTHER" id="PTHR30474:SF1">
    <property type="entry name" value="PEPTIDOGLYCAN GLYCOSYLTRANSFERASE MRDB"/>
    <property type="match status" value="1"/>
</dbReference>